<dbReference type="Proteomes" id="UP001187192">
    <property type="component" value="Unassembled WGS sequence"/>
</dbReference>
<accession>A0AA88A8W7</accession>
<sequence length="165" mass="18621">MAGKLTSERAALSSEPAKPDTMALSYGFGFDPEADDYKLVRVIQPSLEPTISNKTDVFTLRNNFWKSVHRVLEGVEVVEFWSRAVLNNVIHWYGTLNKYEKPLIVGFNLVDEKNIPFGVGFDGELIVYTSCRLLVLHPTGEESDVVFAHHTVPSAMLSIKVYQRF</sequence>
<proteinExistence type="predicted"/>
<keyword evidence="2" id="KW-1185">Reference proteome</keyword>
<evidence type="ECO:0000313" key="1">
    <source>
        <dbReference type="EMBL" id="GMN48797.1"/>
    </source>
</evidence>
<gene>
    <name evidence="1" type="ORF">TIFTF001_017956</name>
</gene>
<name>A0AA88A8W7_FICCA</name>
<dbReference type="EMBL" id="BTGU01000029">
    <property type="protein sequence ID" value="GMN48797.1"/>
    <property type="molecule type" value="Genomic_DNA"/>
</dbReference>
<organism evidence="1 2">
    <name type="scientific">Ficus carica</name>
    <name type="common">Common fig</name>
    <dbReference type="NCBI Taxonomy" id="3494"/>
    <lineage>
        <taxon>Eukaryota</taxon>
        <taxon>Viridiplantae</taxon>
        <taxon>Streptophyta</taxon>
        <taxon>Embryophyta</taxon>
        <taxon>Tracheophyta</taxon>
        <taxon>Spermatophyta</taxon>
        <taxon>Magnoliopsida</taxon>
        <taxon>eudicotyledons</taxon>
        <taxon>Gunneridae</taxon>
        <taxon>Pentapetalae</taxon>
        <taxon>rosids</taxon>
        <taxon>fabids</taxon>
        <taxon>Rosales</taxon>
        <taxon>Moraceae</taxon>
        <taxon>Ficeae</taxon>
        <taxon>Ficus</taxon>
    </lineage>
</organism>
<evidence type="ECO:0000313" key="2">
    <source>
        <dbReference type="Proteomes" id="UP001187192"/>
    </source>
</evidence>
<dbReference type="AlphaFoldDB" id="A0AA88A8W7"/>
<comment type="caution">
    <text evidence="1">The sequence shown here is derived from an EMBL/GenBank/DDBJ whole genome shotgun (WGS) entry which is preliminary data.</text>
</comment>
<reference evidence="1" key="1">
    <citation type="submission" date="2023-07" db="EMBL/GenBank/DDBJ databases">
        <title>draft genome sequence of fig (Ficus carica).</title>
        <authorList>
            <person name="Takahashi T."/>
            <person name="Nishimura K."/>
        </authorList>
    </citation>
    <scope>NUCLEOTIDE SEQUENCE</scope>
</reference>
<protein>
    <submittedName>
        <fullName evidence="1">Uncharacterized protein</fullName>
    </submittedName>
</protein>